<evidence type="ECO:0000313" key="1">
    <source>
        <dbReference type="EMBL" id="MDT3427490.1"/>
    </source>
</evidence>
<accession>A0ABU3H9U9</accession>
<comment type="caution">
    <text evidence="1">The sequence shown here is derived from an EMBL/GenBank/DDBJ whole genome shotgun (WGS) entry which is preliminary data.</text>
</comment>
<proteinExistence type="predicted"/>
<keyword evidence="1" id="KW-0378">Hydrolase</keyword>
<gene>
    <name evidence="1" type="ORF">J2Z22_003053</name>
</gene>
<dbReference type="GO" id="GO:0004519">
    <property type="term" value="F:endonuclease activity"/>
    <property type="evidence" value="ECO:0007669"/>
    <property type="project" value="UniProtKB-KW"/>
</dbReference>
<keyword evidence="2" id="KW-1185">Reference proteome</keyword>
<sequence>MSFDVIATEQFEKDIKYYKRKKKFIHIEDDINPIIEELERGNFLGDELQGLDLPESESSYKVRAANTDSHAGKSNGYRLIYYVIKDETIIFLLTIYYKKDQEDISTKEIIDLIKTYCT</sequence>
<reference evidence="1 2" key="1">
    <citation type="submission" date="2023-07" db="EMBL/GenBank/DDBJ databases">
        <title>Genomic Encyclopedia of Type Strains, Phase IV (KMG-IV): sequencing the most valuable type-strain genomes for metagenomic binning, comparative biology and taxonomic classification.</title>
        <authorList>
            <person name="Goeker M."/>
        </authorList>
    </citation>
    <scope>NUCLEOTIDE SEQUENCE [LARGE SCALE GENOMIC DNA]</scope>
    <source>
        <strain evidence="1 2">T98</strain>
    </source>
</reference>
<dbReference type="Proteomes" id="UP001248709">
    <property type="component" value="Unassembled WGS sequence"/>
</dbReference>
<dbReference type="Gene3D" id="3.30.2310.20">
    <property type="entry name" value="RelE-like"/>
    <property type="match status" value="1"/>
</dbReference>
<keyword evidence="1" id="KW-0540">Nuclease</keyword>
<evidence type="ECO:0000313" key="2">
    <source>
        <dbReference type="Proteomes" id="UP001248709"/>
    </source>
</evidence>
<dbReference type="InterPro" id="IPR035093">
    <property type="entry name" value="RelE/ParE_toxin_dom_sf"/>
</dbReference>
<organism evidence="1 2">
    <name type="scientific">Paenibacillus forsythiae</name>
    <dbReference type="NCBI Taxonomy" id="365616"/>
    <lineage>
        <taxon>Bacteria</taxon>
        <taxon>Bacillati</taxon>
        <taxon>Bacillota</taxon>
        <taxon>Bacilli</taxon>
        <taxon>Bacillales</taxon>
        <taxon>Paenibacillaceae</taxon>
        <taxon>Paenibacillus</taxon>
    </lineage>
</organism>
<dbReference type="RefSeq" id="WP_025702628.1">
    <property type="nucleotide sequence ID" value="NZ_JAUSUY010000012.1"/>
</dbReference>
<dbReference type="EMBL" id="JAUSUY010000012">
    <property type="protein sequence ID" value="MDT3427490.1"/>
    <property type="molecule type" value="Genomic_DNA"/>
</dbReference>
<keyword evidence="1" id="KW-0255">Endonuclease</keyword>
<name>A0ABU3H9U9_9BACL</name>
<protein>
    <submittedName>
        <fullName evidence="1">mRNA-degrading endonuclease RelE of RelBE toxin-antitoxin system</fullName>
    </submittedName>
</protein>